<dbReference type="InterPro" id="IPR012341">
    <property type="entry name" value="6hp_glycosidase-like_sf"/>
</dbReference>
<feature type="domain" description="Trehalase-like N-terminal" evidence="2">
    <location>
        <begin position="18"/>
        <end position="191"/>
    </location>
</feature>
<dbReference type="RefSeq" id="WP_062076030.1">
    <property type="nucleotide sequence ID" value="NZ_BBRC01000015.1"/>
</dbReference>
<accession>A0A7Y9ZAU2</accession>
<keyword evidence="4" id="KW-1185">Reference proteome</keyword>
<protein>
    <submittedName>
        <fullName evidence="3">GH15 family glucan-1,4-alpha-glucosidase</fullName>
    </submittedName>
</protein>
<dbReference type="OrthoDB" id="3902805at2"/>
<dbReference type="InterPro" id="IPR008928">
    <property type="entry name" value="6-hairpin_glycosidase_sf"/>
</dbReference>
<dbReference type="PANTHER" id="PTHR31616">
    <property type="entry name" value="TREHALASE"/>
    <property type="match status" value="1"/>
</dbReference>
<dbReference type="PANTHER" id="PTHR31616:SF10">
    <property type="entry name" value="TREHALASE"/>
    <property type="match status" value="1"/>
</dbReference>
<dbReference type="AlphaFoldDB" id="A0A7Y9ZAU2"/>
<dbReference type="SUPFAM" id="SSF48208">
    <property type="entry name" value="Six-hairpin glycosidases"/>
    <property type="match status" value="1"/>
</dbReference>
<dbReference type="Gene3D" id="1.50.10.10">
    <property type="match status" value="1"/>
</dbReference>
<gene>
    <name evidence="3" type="ORF">BKA03_002078</name>
</gene>
<name>A0A7Y9ZAU2_9MICO</name>
<dbReference type="Pfam" id="PF00723">
    <property type="entry name" value="Glyco_hydro_15"/>
    <property type="match status" value="1"/>
</dbReference>
<sequence>MARLAEREIATYPLRDYAFCADGERGMVVGPDGTIVWLCAPRWDSDAVFSRLLAGDGGFSISPTATPRVSGGYYEPGTLIWHTTWTTGAGDVECVDALAYPGEDGRAIILRRIQALDEDAVVDVCLAPRAGFGAADVTPAHLDDGAWTWSTGDIDVRVIGLEGAQFTTDGALVGTVAVPAGGSHDVVVELAARGGSGVREAAADRPNPTGDLDPDALWSRTRQAWSEVVPEVRGTAADANVTKFYALAHGLTSKHGGMVAAATTGLPERLHGPRNYDYRYAWIRDQCFTGHTDAAYGGHLLLDGAVSFIAARLLADGENLKPAYTVVGEPVSEERPLPVPGYPGSTPIAGNHANEQFQLDGFGEVLALFAQAARVGRLDDDGWEAARIAAGAIGARWDEPDAGIWELDDRWWTHSRLACIGGLRSIADYAPDDDARQWRDLAYSIEARVQGTCVTAQGAWKRAQDDDAPDAALIIPALRGGFDPQSTTNSRTVDAVLRDLARDGHLYRFAHGAEELGSTEGAFLVCEASMALALLRLGRREEAWRWFERVRGRVGAAGLFSEEWNPLKHEMRGNLPQAFVHAIVAQVAIELGR</sequence>
<dbReference type="InterPro" id="IPR011613">
    <property type="entry name" value="GH15-like"/>
</dbReference>
<dbReference type="EMBL" id="JACBZO010000001">
    <property type="protein sequence ID" value="NYI41959.1"/>
    <property type="molecule type" value="Genomic_DNA"/>
</dbReference>
<reference evidence="3 4" key="1">
    <citation type="submission" date="2020-07" db="EMBL/GenBank/DDBJ databases">
        <title>Sequencing the genomes of 1000 actinobacteria strains.</title>
        <authorList>
            <person name="Klenk H.-P."/>
        </authorList>
    </citation>
    <scope>NUCLEOTIDE SEQUENCE [LARGE SCALE GENOMIC DNA]</scope>
    <source>
        <strain evidence="3 4">DSM 19970</strain>
    </source>
</reference>
<organism evidence="3 4">
    <name type="scientific">Demequina lutea</name>
    <dbReference type="NCBI Taxonomy" id="431489"/>
    <lineage>
        <taxon>Bacteria</taxon>
        <taxon>Bacillati</taxon>
        <taxon>Actinomycetota</taxon>
        <taxon>Actinomycetes</taxon>
        <taxon>Micrococcales</taxon>
        <taxon>Demequinaceae</taxon>
        <taxon>Demequina</taxon>
    </lineage>
</organism>
<dbReference type="Pfam" id="PF19291">
    <property type="entry name" value="TREH_N"/>
    <property type="match status" value="1"/>
</dbReference>
<dbReference type="GO" id="GO:0005993">
    <property type="term" value="P:trehalose catabolic process"/>
    <property type="evidence" value="ECO:0007669"/>
    <property type="project" value="TreeGrafter"/>
</dbReference>
<comment type="caution">
    <text evidence="3">The sequence shown here is derived from an EMBL/GenBank/DDBJ whole genome shotgun (WGS) entry which is preliminary data.</text>
</comment>
<evidence type="ECO:0000259" key="2">
    <source>
        <dbReference type="Pfam" id="PF19291"/>
    </source>
</evidence>
<proteinExistence type="predicted"/>
<dbReference type="InterPro" id="IPR045582">
    <property type="entry name" value="Trehalase-like_N"/>
</dbReference>
<evidence type="ECO:0000259" key="1">
    <source>
        <dbReference type="Pfam" id="PF00723"/>
    </source>
</evidence>
<dbReference type="GO" id="GO:0015927">
    <property type="term" value="F:trehalase activity"/>
    <property type="evidence" value="ECO:0007669"/>
    <property type="project" value="TreeGrafter"/>
</dbReference>
<evidence type="ECO:0000313" key="3">
    <source>
        <dbReference type="EMBL" id="NYI41959.1"/>
    </source>
</evidence>
<evidence type="ECO:0000313" key="4">
    <source>
        <dbReference type="Proteomes" id="UP000547973"/>
    </source>
</evidence>
<feature type="domain" description="GH15-like" evidence="1">
    <location>
        <begin position="255"/>
        <end position="582"/>
    </location>
</feature>
<dbReference type="Proteomes" id="UP000547973">
    <property type="component" value="Unassembled WGS sequence"/>
</dbReference>